<evidence type="ECO:0000313" key="3">
    <source>
        <dbReference type="Proteomes" id="UP000664702"/>
    </source>
</evidence>
<dbReference type="EMBL" id="JAGEMI010000004">
    <property type="protein sequence ID" value="MBO1869189.1"/>
    <property type="molecule type" value="Genomic_DNA"/>
</dbReference>
<keyword evidence="2" id="KW-0614">Plasmid</keyword>
<evidence type="ECO:0000313" key="2">
    <source>
        <dbReference type="EMBL" id="UEM17929.1"/>
    </source>
</evidence>
<dbReference type="AlphaFoldDB" id="A0A939MGG1"/>
<geneLocation type="plasmid" evidence="2 3">
    <name>pBb144S4a</name>
</geneLocation>
<dbReference type="RefSeq" id="WP_208089731.1">
    <property type="nucleotide sequence ID" value="NZ_CP086137.1"/>
</dbReference>
<gene>
    <name evidence="2" type="ORF">J4G43_052920</name>
    <name evidence="1" type="ORF">J4G43_53330</name>
</gene>
<dbReference type="KEGG" id="bban:J4G43_052920"/>
<dbReference type="EMBL" id="CP086137">
    <property type="protein sequence ID" value="UEM17929.1"/>
    <property type="molecule type" value="Genomic_DNA"/>
</dbReference>
<proteinExistence type="predicted"/>
<protein>
    <submittedName>
        <fullName evidence="1">Uncharacterized protein</fullName>
    </submittedName>
</protein>
<dbReference type="SUPFAM" id="SSF48239">
    <property type="entry name" value="Terpenoid cyclases/Protein prenyltransferases"/>
    <property type="match status" value="1"/>
</dbReference>
<name>A0A939MGG1_9BRAD</name>
<dbReference type="Proteomes" id="UP000664702">
    <property type="component" value="Plasmid pBb144S4a"/>
</dbReference>
<organism evidence="1">
    <name type="scientific">Bradyrhizobium barranii subsp. barranii</name>
    <dbReference type="NCBI Taxonomy" id="2823807"/>
    <lineage>
        <taxon>Bacteria</taxon>
        <taxon>Pseudomonadati</taxon>
        <taxon>Pseudomonadota</taxon>
        <taxon>Alphaproteobacteria</taxon>
        <taxon>Hyphomicrobiales</taxon>
        <taxon>Nitrobacteraceae</taxon>
        <taxon>Bradyrhizobium</taxon>
        <taxon>Bradyrhizobium barranii</taxon>
    </lineage>
</organism>
<sequence>MDNLKRAQETLLADQFNYGEWGKCESPTAARDLEISRLKPNCFSSSEAAFSLVATGAAGNEAIATYLDWVQKTRSPDGWWHSAAGSKAPSQNAPAWVRNVRHTAIGIDVRILAKQFDGDDLRNIGPLIALQLSNGAFPQFSGGAADLWSTLYVLNLLITVTHNDEACRISRPSNVVPRSWEAELRTKIEKSRAWLTDQVKDGNHWELPDTDAGWVTQAIAVEIGAHLARTRPDVCPAIGQFLLDLTDQNNPKTLWALLCVWIGLSASQQLELKSRLAKFVYSDQSDTLSMACSCRVVACDCDPLFVQYYFDAAHGHSAALPRWGGWDRTEYGKWNVLRANASPAGNAMAHGAVSTKADLWLTVSGLLNVYKEGIEKSGDWRILWTDSHSHTDEAGIQRHFMSVARALAKSWGIAAIREPDTGTGPVDSEFSNGYVARIHVEFKRMDHTRIQHGLMSQLPSYMQSDGVDSGIFVCVGFDDDSEDRYSRLVLPARDAARSANSNIWLETIYIDARRRSSASN</sequence>
<accession>A0A939MGG1</accession>
<reference evidence="1" key="1">
    <citation type="submission" date="2021-03" db="EMBL/GenBank/DDBJ databases">
        <title>Whole Genome Sequence of Bradyrhizobium sp. Strain 144S4.</title>
        <authorList>
            <person name="Bromfield E.S.P."/>
            <person name="Cloutier S."/>
        </authorList>
    </citation>
    <scope>NUCLEOTIDE SEQUENCE [LARGE SCALE GENOMIC DNA]</scope>
    <source>
        <strain evidence="1">144S4</strain>
    </source>
</reference>
<evidence type="ECO:0000313" key="1">
    <source>
        <dbReference type="EMBL" id="MBO1869189.1"/>
    </source>
</evidence>
<dbReference type="InterPro" id="IPR008930">
    <property type="entry name" value="Terpenoid_cyclase/PrenylTrfase"/>
</dbReference>
<reference evidence="2 3" key="2">
    <citation type="journal article" date="2022" name="Int. J. Syst. Evol. Microbiol.">
        <title>Strains of Bradyrhizobium barranii sp. nov. associated with legumes native to Canada are symbionts of soybeans and belong to different subspecies (subsp. barranii subsp. nov. and subsp. apii subsp. nov.) and symbiovars (sv. glycinearum and sv. septentrionale).</title>
        <authorList>
            <person name="Bromfield E.S.P."/>
            <person name="Cloutier S."/>
            <person name="Wasai-Hara S."/>
            <person name="Minamisawa K."/>
        </authorList>
    </citation>
    <scope>NUCLEOTIDE SEQUENCE [LARGE SCALE GENOMIC DNA]</scope>
    <source>
        <strain evidence="3">144S4</strain>
        <plasmid evidence="2 3">pBb144S4a</plasmid>
    </source>
</reference>